<keyword evidence="11" id="KW-1185">Reference proteome</keyword>
<dbReference type="RefSeq" id="WP_145099705.1">
    <property type="nucleotide sequence ID" value="NZ_CP036274.1"/>
</dbReference>
<evidence type="ECO:0000256" key="6">
    <source>
        <dbReference type="ARBA" id="ARBA00023136"/>
    </source>
</evidence>
<dbReference type="GO" id="GO:0044874">
    <property type="term" value="P:lipoprotein localization to outer membrane"/>
    <property type="evidence" value="ECO:0007669"/>
    <property type="project" value="TreeGrafter"/>
</dbReference>
<dbReference type="GO" id="GO:0098797">
    <property type="term" value="C:plasma membrane protein complex"/>
    <property type="evidence" value="ECO:0007669"/>
    <property type="project" value="TreeGrafter"/>
</dbReference>
<name>A0A517YNQ0_9BACT</name>
<evidence type="ECO:0000256" key="1">
    <source>
        <dbReference type="ARBA" id="ARBA00004651"/>
    </source>
</evidence>
<keyword evidence="10" id="KW-0378">Hydrolase</keyword>
<dbReference type="Pfam" id="PF12704">
    <property type="entry name" value="MacB_PCD"/>
    <property type="match status" value="1"/>
</dbReference>
<keyword evidence="3" id="KW-1003">Cell membrane</keyword>
<evidence type="ECO:0000313" key="11">
    <source>
        <dbReference type="Proteomes" id="UP000315017"/>
    </source>
</evidence>
<accession>A0A517YNQ0</accession>
<dbReference type="GO" id="GO:0016787">
    <property type="term" value="F:hydrolase activity"/>
    <property type="evidence" value="ECO:0007669"/>
    <property type="project" value="UniProtKB-KW"/>
</dbReference>
<dbReference type="GO" id="GO:0005524">
    <property type="term" value="F:ATP binding"/>
    <property type="evidence" value="ECO:0007669"/>
    <property type="project" value="UniProtKB-KW"/>
</dbReference>
<organism evidence="10 11">
    <name type="scientific">Anatilimnocola aggregata</name>
    <dbReference type="NCBI Taxonomy" id="2528021"/>
    <lineage>
        <taxon>Bacteria</taxon>
        <taxon>Pseudomonadati</taxon>
        <taxon>Planctomycetota</taxon>
        <taxon>Planctomycetia</taxon>
        <taxon>Pirellulales</taxon>
        <taxon>Pirellulaceae</taxon>
        <taxon>Anatilimnocola</taxon>
    </lineage>
</organism>
<dbReference type="KEGG" id="aagg:ETAA8_70160"/>
<dbReference type="OrthoDB" id="9770036at2"/>
<evidence type="ECO:0000256" key="2">
    <source>
        <dbReference type="ARBA" id="ARBA00005236"/>
    </source>
</evidence>
<gene>
    <name evidence="10" type="primary">macB_8</name>
    <name evidence="10" type="ORF">ETAA8_70160</name>
</gene>
<comment type="similarity">
    <text evidence="2">Belongs to the ABC-4 integral membrane protein family. LolC/E subfamily.</text>
</comment>
<dbReference type="Proteomes" id="UP000315017">
    <property type="component" value="Chromosome"/>
</dbReference>
<dbReference type="Pfam" id="PF02687">
    <property type="entry name" value="FtsX"/>
    <property type="match status" value="2"/>
</dbReference>
<feature type="transmembrane region" description="Helical" evidence="7">
    <location>
        <begin position="399"/>
        <end position="421"/>
    </location>
</feature>
<evidence type="ECO:0000259" key="9">
    <source>
        <dbReference type="Pfam" id="PF12704"/>
    </source>
</evidence>
<keyword evidence="10" id="KW-0547">Nucleotide-binding</keyword>
<evidence type="ECO:0000259" key="8">
    <source>
        <dbReference type="Pfam" id="PF02687"/>
    </source>
</evidence>
<dbReference type="PANTHER" id="PTHR30489">
    <property type="entry name" value="LIPOPROTEIN-RELEASING SYSTEM TRANSMEMBRANE PROTEIN LOLE"/>
    <property type="match status" value="1"/>
</dbReference>
<feature type="domain" description="MacB-like periplasmic core" evidence="9">
    <location>
        <begin position="18"/>
        <end position="231"/>
    </location>
</feature>
<evidence type="ECO:0000256" key="7">
    <source>
        <dbReference type="SAM" id="Phobius"/>
    </source>
</evidence>
<protein>
    <submittedName>
        <fullName evidence="10">Macrolide export ATP-binding/permease protein MacB</fullName>
        <ecNumber evidence="10">3.6.3.-</ecNumber>
    </submittedName>
</protein>
<dbReference type="AlphaFoldDB" id="A0A517YNQ0"/>
<feature type="transmembrane region" description="Helical" evidence="7">
    <location>
        <begin position="304"/>
        <end position="333"/>
    </location>
</feature>
<evidence type="ECO:0000256" key="3">
    <source>
        <dbReference type="ARBA" id="ARBA00022475"/>
    </source>
</evidence>
<feature type="transmembrane region" description="Helical" evidence="7">
    <location>
        <begin position="725"/>
        <end position="749"/>
    </location>
</feature>
<feature type="transmembrane region" description="Helical" evidence="7">
    <location>
        <begin position="261"/>
        <end position="284"/>
    </location>
</feature>
<feature type="transmembrane region" description="Helical" evidence="7">
    <location>
        <begin position="776"/>
        <end position="802"/>
    </location>
</feature>
<evidence type="ECO:0000313" key="10">
    <source>
        <dbReference type="EMBL" id="QDU31855.1"/>
    </source>
</evidence>
<feature type="transmembrane region" description="Helical" evidence="7">
    <location>
        <begin position="814"/>
        <end position="836"/>
    </location>
</feature>
<dbReference type="EC" id="3.6.3.-" evidence="10"/>
<dbReference type="InterPro" id="IPR003838">
    <property type="entry name" value="ABC3_permease_C"/>
</dbReference>
<keyword evidence="6 7" id="KW-0472">Membrane</keyword>
<dbReference type="EMBL" id="CP036274">
    <property type="protein sequence ID" value="QDU31855.1"/>
    <property type="molecule type" value="Genomic_DNA"/>
</dbReference>
<evidence type="ECO:0000256" key="5">
    <source>
        <dbReference type="ARBA" id="ARBA00022989"/>
    </source>
</evidence>
<feature type="transmembrane region" description="Helical" evidence="7">
    <location>
        <begin position="353"/>
        <end position="378"/>
    </location>
</feature>
<reference evidence="10 11" key="1">
    <citation type="submission" date="2019-02" db="EMBL/GenBank/DDBJ databases">
        <title>Deep-cultivation of Planctomycetes and their phenomic and genomic characterization uncovers novel biology.</title>
        <authorList>
            <person name="Wiegand S."/>
            <person name="Jogler M."/>
            <person name="Boedeker C."/>
            <person name="Pinto D."/>
            <person name="Vollmers J."/>
            <person name="Rivas-Marin E."/>
            <person name="Kohn T."/>
            <person name="Peeters S.H."/>
            <person name="Heuer A."/>
            <person name="Rast P."/>
            <person name="Oberbeckmann S."/>
            <person name="Bunk B."/>
            <person name="Jeske O."/>
            <person name="Meyerdierks A."/>
            <person name="Storesund J.E."/>
            <person name="Kallscheuer N."/>
            <person name="Luecker S."/>
            <person name="Lage O.M."/>
            <person name="Pohl T."/>
            <person name="Merkel B.J."/>
            <person name="Hornburger P."/>
            <person name="Mueller R.-W."/>
            <person name="Bruemmer F."/>
            <person name="Labrenz M."/>
            <person name="Spormann A.M."/>
            <person name="Op den Camp H."/>
            <person name="Overmann J."/>
            <person name="Amann R."/>
            <person name="Jetten M.S.M."/>
            <person name="Mascher T."/>
            <person name="Medema M.H."/>
            <person name="Devos D.P."/>
            <person name="Kaster A.-K."/>
            <person name="Ovreas L."/>
            <person name="Rohde M."/>
            <person name="Galperin M.Y."/>
            <person name="Jogler C."/>
        </authorList>
    </citation>
    <scope>NUCLEOTIDE SEQUENCE [LARGE SCALE GENOMIC DNA]</scope>
    <source>
        <strain evidence="10 11">ETA_A8</strain>
    </source>
</reference>
<feature type="domain" description="ABC3 transporter permease C-terminal" evidence="8">
    <location>
        <begin position="728"/>
        <end position="844"/>
    </location>
</feature>
<sequence>MSLRSFSTRSLTSRLGRTLLTILSIVIGVSAVVSVSVITATTRNAYKIMFATVTGNATLEVTVPGNAGFDIAPLAKVKATPGVDVAVPLLERPTAMMFGEKRIKLSILGIDPKLDPQVRDYAITQGRMASAITAPGRPRELVLDEGFATQLGMKLGDLVSIRTTNAKYELEIVGLVKPKGGSAMRQMALALLPLERAQAMYNRRGYKGHIDSIQIVTKPEADVNQVMAAIAPQLPEGLTIHPPSGNTQLMKKTLVSTEQSLLVSTIFSLVLSVFIILNTFFMNVGERRRQMAIMRAIGATGKQLMFTLLAEAFVLGAIGTAIGIPMGLGIAWVLNRSMARGFDVIMPDPQISWLPIVLAGLLGIGVSLVGAFVPAWRASKVSPLEGMSRVSRQDIEGTGWGYLVLGVVLMIAGSVTIYMGITEQINIYAGPFGSVALLVGVVFLSPLVLEPLIKVFGWLLSPITRVEGVMAQRQILRHRVRTQLTIGVLFVAACIGIGMTNSIKDNLRDLADWKDAALTSDFFVRSMMPDMASGLAPDIPDEVGAEIEALPSLGRGLLERIVFTEGQVNDKKGVAHSVRVVARDFIDPKPPSFDLIEGSVESLREKLFDGQAVIGSVLAHDLKVKLGDDIELATLKGPEKIRVAAIANDYLVAGLSVHLERKTAERLLGIQGVDGYAVRVPDQQDLENVRRDLEAITKKHSLLLQSNAEISWAISAMVAGVEVGLWGLVYVAFLVAMIGVVNTLTMNVLEQTRELSMLRIVAMTKSQVRKTILTQALLIGMSGLSPGIVAGVLVAFIMNLAFEPSFGRRIDFHIYPGLLGGALVGAIAITLLAAWLPARRAANVDVAQALHYD</sequence>
<comment type="subcellular location">
    <subcellularLocation>
        <location evidence="1">Cell membrane</location>
        <topology evidence="1">Multi-pass membrane protein</topology>
    </subcellularLocation>
</comment>
<proteinExistence type="inferred from homology"/>
<feature type="domain" description="ABC3 transporter permease C-terminal" evidence="8">
    <location>
        <begin position="265"/>
        <end position="383"/>
    </location>
</feature>
<dbReference type="PANTHER" id="PTHR30489:SF0">
    <property type="entry name" value="LIPOPROTEIN-RELEASING SYSTEM TRANSMEMBRANE PROTEIN LOLE"/>
    <property type="match status" value="1"/>
</dbReference>
<keyword evidence="4 7" id="KW-0812">Transmembrane</keyword>
<evidence type="ECO:0000256" key="4">
    <source>
        <dbReference type="ARBA" id="ARBA00022692"/>
    </source>
</evidence>
<keyword evidence="5 7" id="KW-1133">Transmembrane helix</keyword>
<dbReference type="InterPro" id="IPR051447">
    <property type="entry name" value="Lipoprotein-release_system"/>
</dbReference>
<keyword evidence="10" id="KW-0067">ATP-binding</keyword>
<dbReference type="InterPro" id="IPR025857">
    <property type="entry name" value="MacB_PCD"/>
</dbReference>
<feature type="transmembrane region" description="Helical" evidence="7">
    <location>
        <begin position="480"/>
        <end position="499"/>
    </location>
</feature>
<feature type="transmembrane region" description="Helical" evidence="7">
    <location>
        <begin position="427"/>
        <end position="449"/>
    </location>
</feature>